<keyword evidence="6" id="KW-1185">Reference proteome</keyword>
<feature type="non-terminal residue" evidence="5">
    <location>
        <position position="254"/>
    </location>
</feature>
<dbReference type="InterPro" id="IPR050199">
    <property type="entry name" value="IgHV"/>
</dbReference>
<reference evidence="5 6" key="1">
    <citation type="journal article" date="2013" name="Proc. Natl. Acad. Sci. U.S.A.">
        <title>The king cobra genome reveals dynamic gene evolution and adaptation in the snake venom system.</title>
        <authorList>
            <person name="Vonk F.J."/>
            <person name="Casewell N.R."/>
            <person name="Henkel C.V."/>
            <person name="Heimberg A.M."/>
            <person name="Jansen H.J."/>
            <person name="McCleary R.J."/>
            <person name="Kerkkamp H.M."/>
            <person name="Vos R.A."/>
            <person name="Guerreiro I."/>
            <person name="Calvete J.J."/>
            <person name="Wuster W."/>
            <person name="Woods A.E."/>
            <person name="Logan J.M."/>
            <person name="Harrison R.A."/>
            <person name="Castoe T.A."/>
            <person name="de Koning A.P."/>
            <person name="Pollock D.D."/>
            <person name="Yandell M."/>
            <person name="Calderon D."/>
            <person name="Renjifo C."/>
            <person name="Currier R.B."/>
            <person name="Salgado D."/>
            <person name="Pla D."/>
            <person name="Sanz L."/>
            <person name="Hyder A.S."/>
            <person name="Ribeiro J.M."/>
            <person name="Arntzen J.W."/>
            <person name="van den Thillart G.E."/>
            <person name="Boetzer M."/>
            <person name="Pirovano W."/>
            <person name="Dirks R.P."/>
            <person name="Spaink H.P."/>
            <person name="Duboule D."/>
            <person name="McGlinn E."/>
            <person name="Kini R.M."/>
            <person name="Richardson M.K."/>
        </authorList>
    </citation>
    <scope>NUCLEOTIDE SEQUENCE</scope>
    <source>
        <tissue evidence="5">Blood</tissue>
    </source>
</reference>
<evidence type="ECO:0000256" key="3">
    <source>
        <dbReference type="ARBA" id="ARBA00043265"/>
    </source>
</evidence>
<name>V8N9M9_OPHHA</name>
<protein>
    <recommendedName>
        <fullName evidence="4">Ig-like domain-containing protein</fullName>
    </recommendedName>
</protein>
<comment type="caution">
    <text evidence="5">The sequence shown here is derived from an EMBL/GenBank/DDBJ whole genome shotgun (WGS) entry which is preliminary data.</text>
</comment>
<dbReference type="OrthoDB" id="9426090at2759"/>
<dbReference type="GO" id="GO:0005576">
    <property type="term" value="C:extracellular region"/>
    <property type="evidence" value="ECO:0007669"/>
    <property type="project" value="UniProtKB-ARBA"/>
</dbReference>
<evidence type="ECO:0000313" key="6">
    <source>
        <dbReference type="Proteomes" id="UP000018936"/>
    </source>
</evidence>
<evidence type="ECO:0000313" key="5">
    <source>
        <dbReference type="EMBL" id="ETE58363.1"/>
    </source>
</evidence>
<dbReference type="AlphaFoldDB" id="V8N9M9"/>
<evidence type="ECO:0000256" key="2">
    <source>
        <dbReference type="ARBA" id="ARBA00023130"/>
    </source>
</evidence>
<proteinExistence type="predicted"/>
<keyword evidence="3" id="KW-1280">Immunoglobulin</keyword>
<dbReference type="Proteomes" id="UP000018936">
    <property type="component" value="Unassembled WGS sequence"/>
</dbReference>
<feature type="domain" description="Ig-like" evidence="4">
    <location>
        <begin position="3"/>
        <end position="99"/>
    </location>
</feature>
<dbReference type="GO" id="GO:0002250">
    <property type="term" value="P:adaptive immune response"/>
    <property type="evidence" value="ECO:0007669"/>
    <property type="project" value="UniProtKB-KW"/>
</dbReference>
<evidence type="ECO:0000256" key="1">
    <source>
        <dbReference type="ARBA" id="ARBA00022859"/>
    </source>
</evidence>
<sequence>SLAEVQLVSLGPGTVRPGQNLNLLCKVTGVSISDGSYAWHWVRQPPGKGLEWIGSIYPYDGSFSEVQLVSSGPGTVRPGENLNLLCKVTGVSITDRSLSEVQLVSSGPGTVRPGENLNLVCKVTGVSISSSSYAWSWVRQAPGKGLEWIASIYRYDGSLSEVQLVSSGPGTVKPGQNLNLLCKVTGYSITDGSYAWSWVRQPPGKGLEWIARIYPKDGRKWFSSSLQSRTTIASDNSKNEYSLQLNSMLAADTA</sequence>
<keyword evidence="1" id="KW-0391">Immunity</keyword>
<gene>
    <name evidence="5" type="ORF">L345_15915</name>
</gene>
<keyword evidence="2" id="KW-1064">Adaptive immunity</keyword>
<dbReference type="PANTHER" id="PTHR23266">
    <property type="entry name" value="IMMUNOGLOBULIN HEAVY CHAIN"/>
    <property type="match status" value="1"/>
</dbReference>
<dbReference type="InterPro" id="IPR036179">
    <property type="entry name" value="Ig-like_dom_sf"/>
</dbReference>
<dbReference type="InterPro" id="IPR013783">
    <property type="entry name" value="Ig-like_fold"/>
</dbReference>
<dbReference type="InterPro" id="IPR013106">
    <property type="entry name" value="Ig_V-set"/>
</dbReference>
<dbReference type="PROSITE" id="PS50835">
    <property type="entry name" value="IG_LIKE"/>
    <property type="match status" value="2"/>
</dbReference>
<dbReference type="SMART" id="SM00406">
    <property type="entry name" value="IGv"/>
    <property type="match status" value="2"/>
</dbReference>
<feature type="non-terminal residue" evidence="5">
    <location>
        <position position="1"/>
    </location>
</feature>
<dbReference type="EMBL" id="AZIM01006853">
    <property type="protein sequence ID" value="ETE58363.1"/>
    <property type="molecule type" value="Genomic_DNA"/>
</dbReference>
<dbReference type="GO" id="GO:0019814">
    <property type="term" value="C:immunoglobulin complex"/>
    <property type="evidence" value="ECO:0007669"/>
    <property type="project" value="UniProtKB-KW"/>
</dbReference>
<accession>V8N9M9</accession>
<dbReference type="Pfam" id="PF07686">
    <property type="entry name" value="V-set"/>
    <property type="match status" value="1"/>
</dbReference>
<organism evidence="5 6">
    <name type="scientific">Ophiophagus hannah</name>
    <name type="common">King cobra</name>
    <name type="synonym">Naja hannah</name>
    <dbReference type="NCBI Taxonomy" id="8665"/>
    <lineage>
        <taxon>Eukaryota</taxon>
        <taxon>Metazoa</taxon>
        <taxon>Chordata</taxon>
        <taxon>Craniata</taxon>
        <taxon>Vertebrata</taxon>
        <taxon>Euteleostomi</taxon>
        <taxon>Lepidosauria</taxon>
        <taxon>Squamata</taxon>
        <taxon>Bifurcata</taxon>
        <taxon>Unidentata</taxon>
        <taxon>Episquamata</taxon>
        <taxon>Toxicofera</taxon>
        <taxon>Serpentes</taxon>
        <taxon>Colubroidea</taxon>
        <taxon>Elapidae</taxon>
        <taxon>Elapinae</taxon>
        <taxon>Ophiophagus</taxon>
    </lineage>
</organism>
<feature type="domain" description="Ig-like" evidence="4">
    <location>
        <begin position="160"/>
        <end position="254"/>
    </location>
</feature>
<dbReference type="InterPro" id="IPR007110">
    <property type="entry name" value="Ig-like_dom"/>
</dbReference>
<evidence type="ECO:0000259" key="4">
    <source>
        <dbReference type="PROSITE" id="PS50835"/>
    </source>
</evidence>
<dbReference type="SUPFAM" id="SSF48726">
    <property type="entry name" value="Immunoglobulin"/>
    <property type="match status" value="4"/>
</dbReference>
<dbReference type="Gene3D" id="2.60.40.10">
    <property type="entry name" value="Immunoglobulins"/>
    <property type="match status" value="3"/>
</dbReference>